<gene>
    <name evidence="1" type="ORF">Tci_931149</name>
</gene>
<protein>
    <submittedName>
        <fullName evidence="1">Uncharacterized protein</fullName>
    </submittedName>
</protein>
<dbReference type="AlphaFoldDB" id="A0A699XLH0"/>
<feature type="non-terminal residue" evidence="1">
    <location>
        <position position="1"/>
    </location>
</feature>
<accession>A0A699XLH0</accession>
<sequence length="74" mass="7869">TARKLAFKGSYGEIQGASRAARMKTINTAAPITAPLLARNFFTNGERVRGFNGSLWGTAGLTAIEVIRPSSDVD</sequence>
<reference evidence="1" key="1">
    <citation type="journal article" date="2019" name="Sci. Rep.">
        <title>Draft genome of Tanacetum cinerariifolium, the natural source of mosquito coil.</title>
        <authorList>
            <person name="Yamashiro T."/>
            <person name="Shiraishi A."/>
            <person name="Satake H."/>
            <person name="Nakayama K."/>
        </authorList>
    </citation>
    <scope>NUCLEOTIDE SEQUENCE</scope>
</reference>
<organism evidence="1">
    <name type="scientific">Tanacetum cinerariifolium</name>
    <name type="common">Dalmatian daisy</name>
    <name type="synonym">Chrysanthemum cinerariifolium</name>
    <dbReference type="NCBI Taxonomy" id="118510"/>
    <lineage>
        <taxon>Eukaryota</taxon>
        <taxon>Viridiplantae</taxon>
        <taxon>Streptophyta</taxon>
        <taxon>Embryophyta</taxon>
        <taxon>Tracheophyta</taxon>
        <taxon>Spermatophyta</taxon>
        <taxon>Magnoliopsida</taxon>
        <taxon>eudicotyledons</taxon>
        <taxon>Gunneridae</taxon>
        <taxon>Pentapetalae</taxon>
        <taxon>asterids</taxon>
        <taxon>campanulids</taxon>
        <taxon>Asterales</taxon>
        <taxon>Asteraceae</taxon>
        <taxon>Asteroideae</taxon>
        <taxon>Anthemideae</taxon>
        <taxon>Anthemidinae</taxon>
        <taxon>Tanacetum</taxon>
    </lineage>
</organism>
<evidence type="ECO:0000313" key="1">
    <source>
        <dbReference type="EMBL" id="GFD59180.1"/>
    </source>
</evidence>
<proteinExistence type="predicted"/>
<comment type="caution">
    <text evidence="1">The sequence shown here is derived from an EMBL/GenBank/DDBJ whole genome shotgun (WGS) entry which is preliminary data.</text>
</comment>
<name>A0A699XLH0_TANCI</name>
<dbReference type="EMBL" id="BKCJ011861922">
    <property type="protein sequence ID" value="GFD59180.1"/>
    <property type="molecule type" value="Genomic_DNA"/>
</dbReference>